<proteinExistence type="predicted"/>
<evidence type="ECO:0000313" key="2">
    <source>
        <dbReference type="Proteomes" id="UP000887013"/>
    </source>
</evidence>
<organism evidence="1 2">
    <name type="scientific">Nephila pilipes</name>
    <name type="common">Giant wood spider</name>
    <name type="synonym">Nephila maculata</name>
    <dbReference type="NCBI Taxonomy" id="299642"/>
    <lineage>
        <taxon>Eukaryota</taxon>
        <taxon>Metazoa</taxon>
        <taxon>Ecdysozoa</taxon>
        <taxon>Arthropoda</taxon>
        <taxon>Chelicerata</taxon>
        <taxon>Arachnida</taxon>
        <taxon>Araneae</taxon>
        <taxon>Araneomorphae</taxon>
        <taxon>Entelegynae</taxon>
        <taxon>Araneoidea</taxon>
        <taxon>Nephilidae</taxon>
        <taxon>Nephila</taxon>
    </lineage>
</organism>
<sequence length="150" mass="17946">MTPARQAEEQAENRLGNPRRKIKDVLRWKKLLGRLKEIREKLRDLKGDLGEKAKKLIEKLKEKAKDYWNKLLEKLKPEKRSVEEFLAADDDIKTELGKKLRERFEEILENRGCHRKGKTVKEDYLEEIQRQVEGNWEVELGEKPRTHRAF</sequence>
<evidence type="ECO:0000313" key="1">
    <source>
        <dbReference type="EMBL" id="GFT49265.1"/>
    </source>
</evidence>
<name>A0A8X6TVZ0_NEPPI</name>
<dbReference type="AlphaFoldDB" id="A0A8X6TVZ0"/>
<keyword evidence="2" id="KW-1185">Reference proteome</keyword>
<accession>A0A8X6TVZ0</accession>
<dbReference type="OrthoDB" id="6431667at2759"/>
<dbReference type="EMBL" id="BMAW01065203">
    <property type="protein sequence ID" value="GFT49265.1"/>
    <property type="molecule type" value="Genomic_DNA"/>
</dbReference>
<gene>
    <name evidence="1" type="ORF">NPIL_598171</name>
</gene>
<protein>
    <submittedName>
        <fullName evidence="1">Uncharacterized protein</fullName>
    </submittedName>
</protein>
<comment type="caution">
    <text evidence="1">The sequence shown here is derived from an EMBL/GenBank/DDBJ whole genome shotgun (WGS) entry which is preliminary data.</text>
</comment>
<reference evidence="1" key="1">
    <citation type="submission" date="2020-08" db="EMBL/GenBank/DDBJ databases">
        <title>Multicomponent nature underlies the extraordinary mechanical properties of spider dragline silk.</title>
        <authorList>
            <person name="Kono N."/>
            <person name="Nakamura H."/>
            <person name="Mori M."/>
            <person name="Yoshida Y."/>
            <person name="Ohtoshi R."/>
            <person name="Malay A.D."/>
            <person name="Moran D.A.P."/>
            <person name="Tomita M."/>
            <person name="Numata K."/>
            <person name="Arakawa K."/>
        </authorList>
    </citation>
    <scope>NUCLEOTIDE SEQUENCE</scope>
</reference>
<dbReference type="Proteomes" id="UP000887013">
    <property type="component" value="Unassembled WGS sequence"/>
</dbReference>